<dbReference type="PATRIC" id="fig|280871.6.peg.691"/>
<evidence type="ECO:0000256" key="1">
    <source>
        <dbReference type="ARBA" id="ARBA00004162"/>
    </source>
</evidence>
<evidence type="ECO:0000256" key="6">
    <source>
        <dbReference type="ARBA" id="ARBA00022801"/>
    </source>
</evidence>
<protein>
    <recommendedName>
        <fullName evidence="13">Type VII secretion protein EccB</fullName>
    </recommendedName>
</protein>
<evidence type="ECO:0000256" key="3">
    <source>
        <dbReference type="ARBA" id="ARBA00022475"/>
    </source>
</evidence>
<keyword evidence="9 10" id="KW-0472">Membrane</keyword>
<dbReference type="GO" id="GO:0005886">
    <property type="term" value="C:plasma membrane"/>
    <property type="evidence" value="ECO:0007669"/>
    <property type="project" value="UniProtKB-SubCell"/>
</dbReference>
<accession>A0A0D1LJ43</accession>
<dbReference type="InterPro" id="IPR042485">
    <property type="entry name" value="T7SS_EccB_R3"/>
</dbReference>
<sequence length="449" mass="46145">MARGQGAQLEASGRRFQMRRLIHALVRGDAAMVDEPIRAQSISYASGWLAGLLAVAVCAVIAIASPAGGLGEAPIVMVRDTGALYVRIGSTWHPALNLASARLVAKSAVNPVPVNADAIAAAPRGPLVGIPGAPAELGRPITAAAWQVCDSGRTILLAGQDTGGPDRARPILATAAGEHHATTYLVYAGRRAEVDLRDLAVVRALRLDGVTPRPLSRSFLDLLPEVPAIAAPGIPGLGTKGPGGFLVGQVLRVNRADAAEHHAVLVSGLQRVGDVAADLIRFAHGVADGDLRTVRPADIANIPAVHDLAVSSFPEQALAPLPSEVPVCAQWQSDSSRVNTAVLPGKPAAHEVALVQADGDGPNIDAVAIPPGRYAYVHATGVTGGSVTGPLYLVADTGVRYGIHDADTAKYLGVEGEPMPAPWPLLARLPGGPELSVPAAEVLRDGLAP</sequence>
<dbReference type="PANTHER" id="PTHR40765:SF2">
    <property type="entry name" value="ESX-2 SECRETION SYSTEM ATPASE ECCB2"/>
    <property type="match status" value="1"/>
</dbReference>
<keyword evidence="8 10" id="KW-1133">Transmembrane helix</keyword>
<evidence type="ECO:0000256" key="10">
    <source>
        <dbReference type="SAM" id="Phobius"/>
    </source>
</evidence>
<dbReference type="GO" id="GO:0005524">
    <property type="term" value="F:ATP binding"/>
    <property type="evidence" value="ECO:0007669"/>
    <property type="project" value="UniProtKB-KW"/>
</dbReference>
<organism evidence="11 12">
    <name type="scientific">Mycolicibacterium llatzerense</name>
    <dbReference type="NCBI Taxonomy" id="280871"/>
    <lineage>
        <taxon>Bacteria</taxon>
        <taxon>Bacillati</taxon>
        <taxon>Actinomycetota</taxon>
        <taxon>Actinomycetes</taxon>
        <taxon>Mycobacteriales</taxon>
        <taxon>Mycobacteriaceae</taxon>
        <taxon>Mycolicibacterium</taxon>
    </lineage>
</organism>
<dbReference type="OrthoDB" id="3847604at2"/>
<dbReference type="Pfam" id="PF05108">
    <property type="entry name" value="T7SS_ESX1_EccB"/>
    <property type="match status" value="1"/>
</dbReference>
<keyword evidence="3" id="KW-1003">Cell membrane</keyword>
<keyword evidence="4 10" id="KW-0812">Transmembrane</keyword>
<evidence type="ECO:0000256" key="8">
    <source>
        <dbReference type="ARBA" id="ARBA00022989"/>
    </source>
</evidence>
<comment type="similarity">
    <text evidence="2">Belongs to the EccB family.</text>
</comment>
<dbReference type="EMBL" id="JXST01000003">
    <property type="protein sequence ID" value="KIU18517.1"/>
    <property type="molecule type" value="Genomic_DNA"/>
</dbReference>
<keyword evidence="5" id="KW-0547">Nucleotide-binding</keyword>
<reference evidence="11 12" key="1">
    <citation type="submission" date="2015-01" db="EMBL/GenBank/DDBJ databases">
        <title>Genome sequence of Mycobacterium llatzerense and Mycobacterium immunogenum recovered from brain abscess.</title>
        <authorList>
            <person name="Greninger A.L."/>
            <person name="Langelier C."/>
            <person name="Cunningham G."/>
            <person name="Chiu C.Y."/>
            <person name="Miller S."/>
        </authorList>
    </citation>
    <scope>NUCLEOTIDE SEQUENCE [LARGE SCALE GENOMIC DNA]</scope>
    <source>
        <strain evidence="11 12">CLUC14</strain>
    </source>
</reference>
<name>A0A0D1LJ43_9MYCO</name>
<keyword evidence="12" id="KW-1185">Reference proteome</keyword>
<dbReference type="Gene3D" id="2.40.50.910">
    <property type="entry name" value="Type VII secretion system EccB, repeat 3 domain"/>
    <property type="match status" value="1"/>
</dbReference>
<dbReference type="Gene3D" id="3.30.2390.20">
    <property type="entry name" value="Type VII secretion system EccB, repeat 1 domain"/>
    <property type="match status" value="1"/>
</dbReference>
<gene>
    <name evidence="11" type="ORF">TL10_03410</name>
</gene>
<comment type="subcellular location">
    <subcellularLocation>
        <location evidence="1">Cell membrane</location>
        <topology evidence="1">Single-pass membrane protein</topology>
    </subcellularLocation>
</comment>
<keyword evidence="7" id="KW-0067">ATP-binding</keyword>
<evidence type="ECO:0000256" key="5">
    <source>
        <dbReference type="ARBA" id="ARBA00022741"/>
    </source>
</evidence>
<dbReference type="GO" id="GO:0005576">
    <property type="term" value="C:extracellular region"/>
    <property type="evidence" value="ECO:0007669"/>
    <property type="project" value="TreeGrafter"/>
</dbReference>
<dbReference type="RefSeq" id="WP_043984522.1">
    <property type="nucleotide sequence ID" value="NZ_JXST01000003.1"/>
</dbReference>
<keyword evidence="6" id="KW-0378">Hydrolase</keyword>
<dbReference type="InterPro" id="IPR007795">
    <property type="entry name" value="T7SS_EccB"/>
</dbReference>
<evidence type="ECO:0008006" key="13">
    <source>
        <dbReference type="Google" id="ProtNLM"/>
    </source>
</evidence>
<dbReference type="AlphaFoldDB" id="A0A0D1LJ43"/>
<evidence type="ECO:0000256" key="4">
    <source>
        <dbReference type="ARBA" id="ARBA00022692"/>
    </source>
</evidence>
<evidence type="ECO:0000313" key="11">
    <source>
        <dbReference type="EMBL" id="KIU18517.1"/>
    </source>
</evidence>
<dbReference type="InterPro" id="IPR044857">
    <property type="entry name" value="T7SS_EccB_R1"/>
</dbReference>
<dbReference type="STRING" id="280871.TL10_03410"/>
<dbReference type="PANTHER" id="PTHR40765">
    <property type="entry name" value="ESX-2 SECRETION SYSTEM ATPASE ECCB2"/>
    <property type="match status" value="1"/>
</dbReference>
<comment type="caution">
    <text evidence="11">The sequence shown here is derived from an EMBL/GenBank/DDBJ whole genome shotgun (WGS) entry which is preliminary data.</text>
</comment>
<evidence type="ECO:0000256" key="7">
    <source>
        <dbReference type="ARBA" id="ARBA00022840"/>
    </source>
</evidence>
<evidence type="ECO:0000313" key="12">
    <source>
        <dbReference type="Proteomes" id="UP000032221"/>
    </source>
</evidence>
<dbReference type="Proteomes" id="UP000032221">
    <property type="component" value="Unassembled WGS sequence"/>
</dbReference>
<feature type="transmembrane region" description="Helical" evidence="10">
    <location>
        <begin position="42"/>
        <end position="64"/>
    </location>
</feature>
<proteinExistence type="inferred from homology"/>
<evidence type="ECO:0000256" key="2">
    <source>
        <dbReference type="ARBA" id="ARBA00008149"/>
    </source>
</evidence>
<dbReference type="NCBIfam" id="TIGR03919">
    <property type="entry name" value="T7SS_EccB"/>
    <property type="match status" value="1"/>
</dbReference>
<evidence type="ECO:0000256" key="9">
    <source>
        <dbReference type="ARBA" id="ARBA00023136"/>
    </source>
</evidence>
<dbReference type="GO" id="GO:0016787">
    <property type="term" value="F:hydrolase activity"/>
    <property type="evidence" value="ECO:0007669"/>
    <property type="project" value="UniProtKB-KW"/>
</dbReference>